<reference evidence="2 3" key="1">
    <citation type="submission" date="2016-08" db="EMBL/GenBank/DDBJ databases">
        <title>A Parts List for Fungal Cellulosomes Revealed by Comparative Genomics.</title>
        <authorList>
            <consortium name="DOE Joint Genome Institute"/>
            <person name="Haitjema C.H."/>
            <person name="Gilmore S.P."/>
            <person name="Henske J.K."/>
            <person name="Solomon K.V."/>
            <person name="De Groot R."/>
            <person name="Kuo A."/>
            <person name="Mondo S.J."/>
            <person name="Salamov A.A."/>
            <person name="Labutti K."/>
            <person name="Zhao Z."/>
            <person name="Chiniquy J."/>
            <person name="Barry K."/>
            <person name="Brewer H.M."/>
            <person name="Purvine S.O."/>
            <person name="Wright A.T."/>
            <person name="Boxma B."/>
            <person name="Van Alen T."/>
            <person name="Hackstein J.H."/>
            <person name="Baker S.E."/>
            <person name="Grigoriev I.V."/>
            <person name="O'Malley M.A."/>
        </authorList>
    </citation>
    <scope>NUCLEOTIDE SEQUENCE [LARGE SCALE GENOMIC DNA]</scope>
    <source>
        <strain evidence="2 3">S4</strain>
    </source>
</reference>
<evidence type="ECO:0008006" key="4">
    <source>
        <dbReference type="Google" id="ProtNLM"/>
    </source>
</evidence>
<evidence type="ECO:0000256" key="1">
    <source>
        <dbReference type="SAM" id="SignalP"/>
    </source>
</evidence>
<dbReference type="InterPro" id="IPR014867">
    <property type="entry name" value="Spore_coat_CotH_CotH2/3/7"/>
</dbReference>
<dbReference type="OrthoDB" id="2143015at2759"/>
<keyword evidence="1" id="KW-0732">Signal</keyword>
<reference evidence="2 3" key="2">
    <citation type="submission" date="2016-08" db="EMBL/GenBank/DDBJ databases">
        <title>Pervasive Adenine N6-methylation of Active Genes in Fungi.</title>
        <authorList>
            <consortium name="DOE Joint Genome Institute"/>
            <person name="Mondo S.J."/>
            <person name="Dannebaum R.O."/>
            <person name="Kuo R.C."/>
            <person name="Labutti K."/>
            <person name="Haridas S."/>
            <person name="Kuo A."/>
            <person name="Salamov A."/>
            <person name="Ahrendt S.R."/>
            <person name="Lipzen A."/>
            <person name="Sullivan W."/>
            <person name="Andreopoulos W.B."/>
            <person name="Clum A."/>
            <person name="Lindquist E."/>
            <person name="Daum C."/>
            <person name="Ramamoorthy G.K."/>
            <person name="Gryganskyi A."/>
            <person name="Culley D."/>
            <person name="Magnuson J.K."/>
            <person name="James T.Y."/>
            <person name="O'Malley M.A."/>
            <person name="Stajich J.E."/>
            <person name="Spatafora J.W."/>
            <person name="Visel A."/>
            <person name="Grigoriev I.V."/>
        </authorList>
    </citation>
    <scope>NUCLEOTIDE SEQUENCE [LARGE SCALE GENOMIC DNA]</scope>
    <source>
        <strain evidence="2 3">S4</strain>
    </source>
</reference>
<dbReference type="STRING" id="1754192.A0A1Y1WRU1"/>
<name>A0A1Y1WRU1_9FUNG</name>
<dbReference type="Proteomes" id="UP000193944">
    <property type="component" value="Unassembled WGS sequence"/>
</dbReference>
<accession>A0A1Y1WRU1</accession>
<dbReference type="EMBL" id="MCFG01000326">
    <property type="protein sequence ID" value="ORX75976.1"/>
    <property type="molecule type" value="Genomic_DNA"/>
</dbReference>
<protein>
    <recommendedName>
        <fullName evidence="4">Coth-domain-containing protein</fullName>
    </recommendedName>
</protein>
<evidence type="ECO:0000313" key="3">
    <source>
        <dbReference type="Proteomes" id="UP000193944"/>
    </source>
</evidence>
<dbReference type="Pfam" id="PF08757">
    <property type="entry name" value="CotH"/>
    <property type="match status" value="1"/>
</dbReference>
<feature type="chain" id="PRO_5012711318" description="Coth-domain-containing protein" evidence="1">
    <location>
        <begin position="21"/>
        <end position="478"/>
    </location>
</feature>
<proteinExistence type="predicted"/>
<feature type="signal peptide" evidence="1">
    <location>
        <begin position="1"/>
        <end position="20"/>
    </location>
</feature>
<organism evidence="2 3">
    <name type="scientific">Anaeromyces robustus</name>
    <dbReference type="NCBI Taxonomy" id="1754192"/>
    <lineage>
        <taxon>Eukaryota</taxon>
        <taxon>Fungi</taxon>
        <taxon>Fungi incertae sedis</taxon>
        <taxon>Chytridiomycota</taxon>
        <taxon>Chytridiomycota incertae sedis</taxon>
        <taxon>Neocallimastigomycetes</taxon>
        <taxon>Neocallimastigales</taxon>
        <taxon>Neocallimastigaceae</taxon>
        <taxon>Anaeromyces</taxon>
    </lineage>
</organism>
<evidence type="ECO:0000313" key="2">
    <source>
        <dbReference type="EMBL" id="ORX75976.1"/>
    </source>
</evidence>
<dbReference type="AlphaFoldDB" id="A0A1Y1WRU1"/>
<gene>
    <name evidence="2" type="ORF">BCR32DRAFT_271578</name>
</gene>
<comment type="caution">
    <text evidence="2">The sequence shown here is derived from an EMBL/GenBank/DDBJ whole genome shotgun (WGS) entry which is preliminary data.</text>
</comment>
<sequence>MKILNISTLCLIIATKFVNAVSYESLGIDASQKQLAEEKMLEESTLPIINISTRNNSELILSRENYTEAVIDVINVEDNYKIKEGSARVKLRGNSSSFNGDPEKMKGNLLPYKISFDKKTNMLGLHNGEKFKNWVLLKPVWNIIANDIAFKIARIIFENTEIYITDSTFINLYINDEYQNIYHLCEQNQAHEKKVNIMIPEKNYTGTDIGYYFEINNYFDNEPQYFTLNYENATVTDINGETRQFYPAEYTMKSDIYSQEQFDFIGNYTQNVFKIIYLAVEKGEYKTFDENFKVVNSTFTNSQDTISALLDIDSVVNMYLLYETVHDNDCGEGSFYFAVDFSINSKIPKLQMTSPWDFDWGNNYLGENPDRYFAGVFNDMSFVESKGDRSNPWFILLIKEKWFQQLVSKKWVSVSERIHKELANEREFIESIPDFLKYTIEKNARRFFTTSDWLEERFQWLDKVFVPDEKEEIQFNDN</sequence>
<keyword evidence="3" id="KW-1185">Reference proteome</keyword>